<keyword evidence="6" id="KW-1185">Reference proteome</keyword>
<dbReference type="InterPro" id="IPR032675">
    <property type="entry name" value="LRR_dom_sf"/>
</dbReference>
<dbReference type="PANTHER" id="PTHR48010">
    <property type="entry name" value="OS05G0588300 PROTEIN"/>
    <property type="match status" value="1"/>
</dbReference>
<feature type="compositionally biased region" description="Low complexity" evidence="3">
    <location>
        <begin position="599"/>
        <end position="621"/>
    </location>
</feature>
<gene>
    <name evidence="5" type="ORF">M427DRAFT_68505</name>
</gene>
<feature type="region of interest" description="Disordered" evidence="3">
    <location>
        <begin position="200"/>
        <end position="235"/>
    </location>
</feature>
<feature type="transmembrane region" description="Helical" evidence="4">
    <location>
        <begin position="243"/>
        <end position="268"/>
    </location>
</feature>
<dbReference type="Proteomes" id="UP000070544">
    <property type="component" value="Unassembled WGS sequence"/>
</dbReference>
<reference evidence="5 6" key="1">
    <citation type="journal article" date="2015" name="Genome Biol. Evol.">
        <title>Phylogenomic analyses indicate that early fungi evolved digesting cell walls of algal ancestors of land plants.</title>
        <authorList>
            <person name="Chang Y."/>
            <person name="Wang S."/>
            <person name="Sekimoto S."/>
            <person name="Aerts A.L."/>
            <person name="Choi C."/>
            <person name="Clum A."/>
            <person name="LaButti K.M."/>
            <person name="Lindquist E.A."/>
            <person name="Yee Ngan C."/>
            <person name="Ohm R.A."/>
            <person name="Salamov A.A."/>
            <person name="Grigoriev I.V."/>
            <person name="Spatafora J.W."/>
            <person name="Berbee M.L."/>
        </authorList>
    </citation>
    <scope>NUCLEOTIDE SEQUENCE [LARGE SCALE GENOMIC DNA]</scope>
    <source>
        <strain evidence="5 6">JEL478</strain>
    </source>
</reference>
<dbReference type="SUPFAM" id="SSF52058">
    <property type="entry name" value="L domain-like"/>
    <property type="match status" value="1"/>
</dbReference>
<feature type="region of interest" description="Disordered" evidence="3">
    <location>
        <begin position="538"/>
        <end position="627"/>
    </location>
</feature>
<protein>
    <recommendedName>
        <fullName evidence="7">L domain-like protein</fullName>
    </recommendedName>
</protein>
<dbReference type="InterPro" id="IPR036028">
    <property type="entry name" value="SH3-like_dom_sf"/>
</dbReference>
<evidence type="ECO:0008006" key="7">
    <source>
        <dbReference type="Google" id="ProtNLM"/>
    </source>
</evidence>
<dbReference type="InterPro" id="IPR001611">
    <property type="entry name" value="Leu-rich_rpt"/>
</dbReference>
<evidence type="ECO:0000256" key="2">
    <source>
        <dbReference type="ARBA" id="ARBA00022737"/>
    </source>
</evidence>
<feature type="compositionally biased region" description="Low complexity" evidence="3">
    <location>
        <begin position="206"/>
        <end position="218"/>
    </location>
</feature>
<feature type="compositionally biased region" description="Polar residues" evidence="3">
    <location>
        <begin position="573"/>
        <end position="589"/>
    </location>
</feature>
<keyword evidence="1" id="KW-0433">Leucine-rich repeat</keyword>
<dbReference type="PANTHER" id="PTHR48010:SF58">
    <property type="entry name" value="RECEPTOR PROTEIN KINASE-LIKE PROTEIN ZAR1"/>
    <property type="match status" value="1"/>
</dbReference>
<proteinExistence type="predicted"/>
<dbReference type="AlphaFoldDB" id="A0A139AKT6"/>
<dbReference type="Pfam" id="PF00560">
    <property type="entry name" value="LRR_1"/>
    <property type="match status" value="1"/>
</dbReference>
<name>A0A139AKT6_GONPJ</name>
<evidence type="ECO:0000256" key="4">
    <source>
        <dbReference type="SAM" id="Phobius"/>
    </source>
</evidence>
<dbReference type="SUPFAM" id="SSF50044">
    <property type="entry name" value="SH3-domain"/>
    <property type="match status" value="1"/>
</dbReference>
<keyword evidence="4" id="KW-0472">Membrane</keyword>
<dbReference type="STRING" id="1344416.A0A139AKT6"/>
<sequence>MADCAYFENLFTQSGLKPPWPTGSCCGYYGALGTGQQINCDSKNRITYGSLPSASLSGTLPLLSSLTSLLYLNLATNFLSGPIPDLSFATDQLTYLDLTGNSFSGNIPSWLSNMTAINWIQLASNNLSGPVPDISRIPNLSSLRLEENNLEGNVDGKLPRISTACLLYTPNGKGNKNLYACTGNVPAICTQNVGPLPSSGPDCPGAAAPTTAAAAPSTAPTPAPPAAAPAVPSSSPSSSSPTIGLIAGVAAGCFVAIILVAFGVWMFVRRRKGGIRPAKPTEVAQIPPVGAHGYTSYYYPPPHSSTPPPPAPNLPPIAAHAYSTAPSDLALGAATPRGVLSGSTAHWSSGGVPRLGMQSGRQAGVGSGGPPHWLFLHLTRPLGLESSPYIDCKLEAVAVLEFDATPPDELPLAPGNRILLSCVFRDGWALAHPLDPPPVPGGPAVGAVPIEALEVLGVAGSQPAHAHAQSEQWTPSGDWSAGRFESRRWFEEPGLTAVTGMGQGVSETFSSAGRDDSGRLASGALSWRRAGQSTVFGSSALDVRGPAIPPSHSYRPADAPSFPQSGPHHNLPFDSQTAYSGSNVNPSSRKTPKSGAVDSRGPASRSSKVSSASSGGRTSAGVDRGEW</sequence>
<accession>A0A139AKT6</accession>
<evidence type="ECO:0000313" key="6">
    <source>
        <dbReference type="Proteomes" id="UP000070544"/>
    </source>
</evidence>
<keyword evidence="4" id="KW-1133">Transmembrane helix</keyword>
<evidence type="ECO:0000313" key="5">
    <source>
        <dbReference type="EMBL" id="KXS17399.1"/>
    </source>
</evidence>
<evidence type="ECO:0000256" key="3">
    <source>
        <dbReference type="SAM" id="MobiDB-lite"/>
    </source>
</evidence>
<dbReference type="OrthoDB" id="2015206at2759"/>
<keyword evidence="4" id="KW-0812">Transmembrane</keyword>
<dbReference type="FunFam" id="3.80.10.10:FF:000041">
    <property type="entry name" value="LRR receptor-like serine/threonine-protein kinase ERECTA"/>
    <property type="match status" value="1"/>
</dbReference>
<evidence type="ECO:0000256" key="1">
    <source>
        <dbReference type="ARBA" id="ARBA00022614"/>
    </source>
</evidence>
<dbReference type="InterPro" id="IPR050994">
    <property type="entry name" value="At_inactive_RLKs"/>
</dbReference>
<dbReference type="Gene3D" id="3.80.10.10">
    <property type="entry name" value="Ribonuclease Inhibitor"/>
    <property type="match status" value="1"/>
</dbReference>
<organism evidence="5 6">
    <name type="scientific">Gonapodya prolifera (strain JEL478)</name>
    <name type="common">Monoblepharis prolifera</name>
    <dbReference type="NCBI Taxonomy" id="1344416"/>
    <lineage>
        <taxon>Eukaryota</taxon>
        <taxon>Fungi</taxon>
        <taxon>Fungi incertae sedis</taxon>
        <taxon>Chytridiomycota</taxon>
        <taxon>Chytridiomycota incertae sedis</taxon>
        <taxon>Monoblepharidomycetes</taxon>
        <taxon>Monoblepharidales</taxon>
        <taxon>Gonapodyaceae</taxon>
        <taxon>Gonapodya</taxon>
    </lineage>
</organism>
<dbReference type="EMBL" id="KQ965747">
    <property type="protein sequence ID" value="KXS17399.1"/>
    <property type="molecule type" value="Genomic_DNA"/>
</dbReference>
<feature type="region of interest" description="Disordered" evidence="3">
    <location>
        <begin position="498"/>
        <end position="518"/>
    </location>
</feature>
<keyword evidence="2" id="KW-0677">Repeat</keyword>